<proteinExistence type="predicted"/>
<name>A0A068TR57_COFCA</name>
<feature type="signal peptide" evidence="1">
    <location>
        <begin position="1"/>
        <end position="17"/>
    </location>
</feature>
<dbReference type="OrthoDB" id="1701838at2759"/>
<dbReference type="Gramene" id="CDO97853">
    <property type="protein sequence ID" value="CDO97853"/>
    <property type="gene ID" value="GSCOC_T00021779001"/>
</dbReference>
<accession>A0A068TR57</accession>
<organism evidence="2 3">
    <name type="scientific">Coffea canephora</name>
    <name type="common">Robusta coffee</name>
    <dbReference type="NCBI Taxonomy" id="49390"/>
    <lineage>
        <taxon>Eukaryota</taxon>
        <taxon>Viridiplantae</taxon>
        <taxon>Streptophyta</taxon>
        <taxon>Embryophyta</taxon>
        <taxon>Tracheophyta</taxon>
        <taxon>Spermatophyta</taxon>
        <taxon>Magnoliopsida</taxon>
        <taxon>eudicotyledons</taxon>
        <taxon>Gunneridae</taxon>
        <taxon>Pentapetalae</taxon>
        <taxon>asterids</taxon>
        <taxon>lamiids</taxon>
        <taxon>Gentianales</taxon>
        <taxon>Rubiaceae</taxon>
        <taxon>Ixoroideae</taxon>
        <taxon>Gardenieae complex</taxon>
        <taxon>Bertiereae - Coffeeae clade</taxon>
        <taxon>Coffeeae</taxon>
        <taxon>Coffea</taxon>
    </lineage>
</organism>
<protein>
    <submittedName>
        <fullName evidence="2">Uncharacterized protein</fullName>
    </submittedName>
</protein>
<dbReference type="PhylomeDB" id="A0A068TR57"/>
<evidence type="ECO:0000313" key="3">
    <source>
        <dbReference type="Proteomes" id="UP000295252"/>
    </source>
</evidence>
<keyword evidence="1" id="KW-0732">Signal</keyword>
<dbReference type="InterPro" id="IPR014710">
    <property type="entry name" value="RmlC-like_jellyroll"/>
</dbReference>
<evidence type="ECO:0000256" key="1">
    <source>
        <dbReference type="SAM" id="SignalP"/>
    </source>
</evidence>
<dbReference type="Proteomes" id="UP000295252">
    <property type="component" value="Chromosome VI"/>
</dbReference>
<evidence type="ECO:0000313" key="2">
    <source>
        <dbReference type="EMBL" id="CDO97853.1"/>
    </source>
</evidence>
<dbReference type="InParanoid" id="A0A068TR57"/>
<keyword evidence="3" id="KW-1185">Reference proteome</keyword>
<reference evidence="3" key="1">
    <citation type="journal article" date="2014" name="Science">
        <title>The coffee genome provides insight into the convergent evolution of caffeine biosynthesis.</title>
        <authorList>
            <person name="Denoeud F."/>
            <person name="Carretero-Paulet L."/>
            <person name="Dereeper A."/>
            <person name="Droc G."/>
            <person name="Guyot R."/>
            <person name="Pietrella M."/>
            <person name="Zheng C."/>
            <person name="Alberti A."/>
            <person name="Anthony F."/>
            <person name="Aprea G."/>
            <person name="Aury J.M."/>
            <person name="Bento P."/>
            <person name="Bernard M."/>
            <person name="Bocs S."/>
            <person name="Campa C."/>
            <person name="Cenci A."/>
            <person name="Combes M.C."/>
            <person name="Crouzillat D."/>
            <person name="Da Silva C."/>
            <person name="Daddiego L."/>
            <person name="De Bellis F."/>
            <person name="Dussert S."/>
            <person name="Garsmeur O."/>
            <person name="Gayraud T."/>
            <person name="Guignon V."/>
            <person name="Jahn K."/>
            <person name="Jamilloux V."/>
            <person name="Joet T."/>
            <person name="Labadie K."/>
            <person name="Lan T."/>
            <person name="Leclercq J."/>
            <person name="Lepelley M."/>
            <person name="Leroy T."/>
            <person name="Li L.T."/>
            <person name="Librado P."/>
            <person name="Lopez L."/>
            <person name="Munoz A."/>
            <person name="Noel B."/>
            <person name="Pallavicini A."/>
            <person name="Perrotta G."/>
            <person name="Poncet V."/>
            <person name="Pot D."/>
            <person name="Priyono X."/>
            <person name="Rigoreau M."/>
            <person name="Rouard M."/>
            <person name="Rozas J."/>
            <person name="Tranchant-Dubreuil C."/>
            <person name="VanBuren R."/>
            <person name="Zhang Q."/>
            <person name="Andrade A.C."/>
            <person name="Argout X."/>
            <person name="Bertrand B."/>
            <person name="de Kochko A."/>
            <person name="Graziosi G."/>
            <person name="Henry R.J."/>
            <person name="Jayarama X."/>
            <person name="Ming R."/>
            <person name="Nagai C."/>
            <person name="Rounsley S."/>
            <person name="Sankoff D."/>
            <person name="Giuliano G."/>
            <person name="Albert V.A."/>
            <person name="Wincker P."/>
            <person name="Lashermes P."/>
        </authorList>
    </citation>
    <scope>NUCLEOTIDE SEQUENCE [LARGE SCALE GENOMIC DNA]</scope>
    <source>
        <strain evidence="3">cv. DH200-94</strain>
    </source>
</reference>
<dbReference type="STRING" id="49390.A0A068TR57"/>
<gene>
    <name evidence="2" type="ORF">GSCOC_T00021779001</name>
</gene>
<dbReference type="EMBL" id="HG739086">
    <property type="protein sequence ID" value="CDO97853.1"/>
    <property type="molecule type" value="Genomic_DNA"/>
</dbReference>
<dbReference type="AlphaFoldDB" id="A0A068TR57"/>
<sequence length="125" mass="13209">MLQLFFLFFFLVFTSEASVQDFCVADLNGPEGPAGCSCKSPANVTVDDFTFTGLGAAGNTSNIIKAAVNSSICSSIPGRKWPGSIHGAIGFSARWLDTNAHPPWGNRAAVCCSGIHPICIHLFSQ</sequence>
<feature type="chain" id="PRO_5001654223" evidence="1">
    <location>
        <begin position="18"/>
        <end position="125"/>
    </location>
</feature>
<dbReference type="Gene3D" id="2.60.120.10">
    <property type="entry name" value="Jelly Rolls"/>
    <property type="match status" value="1"/>
</dbReference>
<dbReference type="OMA" id="IGFSARW"/>